<keyword evidence="6" id="KW-0482">Metalloprotease</keyword>
<evidence type="ECO:0000313" key="9">
    <source>
        <dbReference type="EMBL" id="SHF18323.1"/>
    </source>
</evidence>
<dbReference type="AlphaFoldDB" id="A0A1M4ZJU8"/>
<gene>
    <name evidence="9" type="ORF">SAMN02745158_02804</name>
</gene>
<dbReference type="STRING" id="1122155.SAMN02745158_02804"/>
<dbReference type="OrthoDB" id="9811296at2"/>
<evidence type="ECO:0000256" key="3">
    <source>
        <dbReference type="ARBA" id="ARBA00022670"/>
    </source>
</evidence>
<dbReference type="EMBL" id="FQVI01000015">
    <property type="protein sequence ID" value="SHF18323.1"/>
    <property type="molecule type" value="Genomic_DNA"/>
</dbReference>
<dbReference type="GO" id="GO:0005615">
    <property type="term" value="C:extracellular space"/>
    <property type="evidence" value="ECO:0007669"/>
    <property type="project" value="TreeGrafter"/>
</dbReference>
<proteinExistence type="inferred from homology"/>
<comment type="cofactor">
    <cofactor evidence="1">
        <name>Zn(2+)</name>
        <dbReference type="ChEBI" id="CHEBI:29105"/>
    </cofactor>
</comment>
<name>A0A1M4ZJU8_9CLOT</name>
<dbReference type="SUPFAM" id="SSF53187">
    <property type="entry name" value="Zn-dependent exopeptidases"/>
    <property type="match status" value="1"/>
</dbReference>
<evidence type="ECO:0000256" key="7">
    <source>
        <dbReference type="PROSITE-ProRule" id="PRU01379"/>
    </source>
</evidence>
<comment type="similarity">
    <text evidence="2 7">Belongs to the peptidase M14 family.</text>
</comment>
<dbReference type="SMART" id="SM00631">
    <property type="entry name" value="Zn_pept"/>
    <property type="match status" value="1"/>
</dbReference>
<keyword evidence="10" id="KW-1185">Reference proteome</keyword>
<dbReference type="Pfam" id="PF00246">
    <property type="entry name" value="Peptidase_M14"/>
    <property type="match status" value="1"/>
</dbReference>
<evidence type="ECO:0000256" key="5">
    <source>
        <dbReference type="ARBA" id="ARBA00022833"/>
    </source>
</evidence>
<keyword evidence="3" id="KW-0645">Protease</keyword>
<evidence type="ECO:0000313" key="10">
    <source>
        <dbReference type="Proteomes" id="UP000184245"/>
    </source>
</evidence>
<dbReference type="GO" id="GO:0004181">
    <property type="term" value="F:metallocarboxypeptidase activity"/>
    <property type="evidence" value="ECO:0007669"/>
    <property type="project" value="InterPro"/>
</dbReference>
<evidence type="ECO:0000256" key="6">
    <source>
        <dbReference type="ARBA" id="ARBA00023049"/>
    </source>
</evidence>
<protein>
    <submittedName>
        <fullName evidence="9">G-D-glutamyl-meso-diaminopimelate peptidase</fullName>
    </submittedName>
</protein>
<dbReference type="PROSITE" id="PS52035">
    <property type="entry name" value="PEPTIDASE_M14"/>
    <property type="match status" value="1"/>
</dbReference>
<dbReference type="GO" id="GO:0006508">
    <property type="term" value="P:proteolysis"/>
    <property type="evidence" value="ECO:0007669"/>
    <property type="project" value="UniProtKB-KW"/>
</dbReference>
<feature type="domain" description="Peptidase M14" evidence="8">
    <location>
        <begin position="6"/>
        <end position="296"/>
    </location>
</feature>
<organism evidence="9 10">
    <name type="scientific">Lactonifactor longoviformis DSM 17459</name>
    <dbReference type="NCBI Taxonomy" id="1122155"/>
    <lineage>
        <taxon>Bacteria</taxon>
        <taxon>Bacillati</taxon>
        <taxon>Bacillota</taxon>
        <taxon>Clostridia</taxon>
        <taxon>Eubacteriales</taxon>
        <taxon>Clostridiaceae</taxon>
        <taxon>Lactonifactor</taxon>
    </lineage>
</organism>
<keyword evidence="4" id="KW-0378">Hydrolase</keyword>
<dbReference type="Gene3D" id="3.40.630.10">
    <property type="entry name" value="Zn peptidases"/>
    <property type="match status" value="1"/>
</dbReference>
<evidence type="ECO:0000256" key="2">
    <source>
        <dbReference type="ARBA" id="ARBA00005988"/>
    </source>
</evidence>
<accession>A0A1M4ZJU8</accession>
<reference evidence="9 10" key="1">
    <citation type="submission" date="2016-11" db="EMBL/GenBank/DDBJ databases">
        <authorList>
            <person name="Jaros S."/>
            <person name="Januszkiewicz K."/>
            <person name="Wedrychowicz H."/>
        </authorList>
    </citation>
    <scope>NUCLEOTIDE SEQUENCE [LARGE SCALE GENOMIC DNA]</scope>
    <source>
        <strain evidence="9 10">DSM 17459</strain>
    </source>
</reference>
<dbReference type="Proteomes" id="UP000184245">
    <property type="component" value="Unassembled WGS sequence"/>
</dbReference>
<dbReference type="RefSeq" id="WP_072852794.1">
    <property type="nucleotide sequence ID" value="NZ_FQVI01000015.1"/>
</dbReference>
<evidence type="ECO:0000259" key="8">
    <source>
        <dbReference type="PROSITE" id="PS52035"/>
    </source>
</evidence>
<evidence type="ECO:0000256" key="1">
    <source>
        <dbReference type="ARBA" id="ARBA00001947"/>
    </source>
</evidence>
<dbReference type="GO" id="GO:0008270">
    <property type="term" value="F:zinc ion binding"/>
    <property type="evidence" value="ECO:0007669"/>
    <property type="project" value="InterPro"/>
</dbReference>
<sequence>MISLDKHYTYDELYDAMELLAAAYSDFLIFRNIGLSHDNRPIPMIRLGLGEQVLICTAGIHGRESVNPAVLVRMIEEYSEAYEKRTLLYDIYDVHKLCNTYSICFVPLVNPDGYETALQGFSGIRHPVLRHSMRMKEIDWSVWKYNARCVDINRNFPCKSYVQQQPEDYPGSENETKALIELFHSYETVAYLDFHSRGRLIYYYRNAMPFLYNQKSFRLARQLQKICHYALGKKEEEFLSVISGGNSVNYYSETFQKPAITIETVPDEASFPLSADYQAETYAEIRSVPLAVLKMS</sequence>
<dbReference type="PANTHER" id="PTHR11705">
    <property type="entry name" value="PROTEASE FAMILY M14 CARBOXYPEPTIDASE A,B"/>
    <property type="match status" value="1"/>
</dbReference>
<feature type="active site" description="Proton donor/acceptor" evidence="7">
    <location>
        <position position="263"/>
    </location>
</feature>
<evidence type="ECO:0000256" key="4">
    <source>
        <dbReference type="ARBA" id="ARBA00022801"/>
    </source>
</evidence>
<dbReference type="InterPro" id="IPR000834">
    <property type="entry name" value="Peptidase_M14"/>
</dbReference>
<dbReference type="PANTHER" id="PTHR11705:SF143">
    <property type="entry name" value="SLL0236 PROTEIN"/>
    <property type="match status" value="1"/>
</dbReference>
<keyword evidence="5" id="KW-0862">Zinc</keyword>